<proteinExistence type="predicted"/>
<feature type="region of interest" description="Disordered" evidence="1">
    <location>
        <begin position="1"/>
        <end position="31"/>
    </location>
</feature>
<dbReference type="EMBL" id="HBHK01016105">
    <property type="protein sequence ID" value="CAD9689042.1"/>
    <property type="molecule type" value="Transcribed_RNA"/>
</dbReference>
<evidence type="ECO:0000313" key="2">
    <source>
        <dbReference type="EMBL" id="CAD9689042.1"/>
    </source>
</evidence>
<name>A0A7S2S4C3_9STRA</name>
<feature type="compositionally biased region" description="Polar residues" evidence="1">
    <location>
        <begin position="88"/>
        <end position="108"/>
    </location>
</feature>
<protein>
    <submittedName>
        <fullName evidence="2">Uncharacterized protein</fullName>
    </submittedName>
</protein>
<feature type="compositionally biased region" description="Basic and acidic residues" evidence="1">
    <location>
        <begin position="7"/>
        <end position="17"/>
    </location>
</feature>
<reference evidence="2" key="1">
    <citation type="submission" date="2021-01" db="EMBL/GenBank/DDBJ databases">
        <authorList>
            <person name="Corre E."/>
            <person name="Pelletier E."/>
            <person name="Niang G."/>
            <person name="Scheremetjew M."/>
            <person name="Finn R."/>
            <person name="Kale V."/>
            <person name="Holt S."/>
            <person name="Cochrane G."/>
            <person name="Meng A."/>
            <person name="Brown T."/>
            <person name="Cohen L."/>
        </authorList>
    </citation>
    <scope>NUCLEOTIDE SEQUENCE</scope>
    <source>
        <strain evidence="2">NY070348D</strain>
    </source>
</reference>
<accession>A0A7S2S4C3</accession>
<organism evidence="2">
    <name type="scientific">Mucochytrium quahogii</name>
    <dbReference type="NCBI Taxonomy" id="96639"/>
    <lineage>
        <taxon>Eukaryota</taxon>
        <taxon>Sar</taxon>
        <taxon>Stramenopiles</taxon>
        <taxon>Bigyra</taxon>
        <taxon>Labyrinthulomycetes</taxon>
        <taxon>Thraustochytrida</taxon>
        <taxon>Thraustochytriidae</taxon>
        <taxon>Mucochytrium</taxon>
    </lineage>
</organism>
<sequence length="108" mass="12338">MGPTEDVITKHKVESRPARKPRKISLEKGMSPKEDLRLMPIREHSELDTRKKGKWAIFLDILAGTSTNTQTRKRKHSPRYSPRICKLPNTQQQGQGRRAPSLSSAAFF</sequence>
<feature type="region of interest" description="Disordered" evidence="1">
    <location>
        <begin position="66"/>
        <end position="108"/>
    </location>
</feature>
<evidence type="ECO:0000256" key="1">
    <source>
        <dbReference type="SAM" id="MobiDB-lite"/>
    </source>
</evidence>
<dbReference type="AlphaFoldDB" id="A0A7S2S4C3"/>
<gene>
    <name evidence="2" type="ORF">QSP1433_LOCUS10104</name>
</gene>